<dbReference type="InterPro" id="IPR001986">
    <property type="entry name" value="Enolpyruvate_Tfrase_dom"/>
</dbReference>
<dbReference type="PROSITE" id="PS00885">
    <property type="entry name" value="EPSP_SYNTHASE_2"/>
    <property type="match status" value="1"/>
</dbReference>
<feature type="binding site" evidence="7">
    <location>
        <position position="100"/>
    </location>
    <ligand>
        <name>phosphoenolpyruvate</name>
        <dbReference type="ChEBI" id="CHEBI:58702"/>
    </ligand>
</feature>
<feature type="domain" description="Enolpyruvate transferase" evidence="8">
    <location>
        <begin position="61"/>
        <end position="401"/>
    </location>
</feature>
<evidence type="ECO:0000256" key="4">
    <source>
        <dbReference type="ARBA" id="ARBA00022679"/>
    </source>
</evidence>
<dbReference type="PIRSF" id="PIRSF000505">
    <property type="entry name" value="EPSPS"/>
    <property type="match status" value="1"/>
</dbReference>
<organism evidence="9 10">
    <name type="scientific">Candidatus Walczuchella monophlebidarum</name>
    <dbReference type="NCBI Taxonomy" id="1415657"/>
    <lineage>
        <taxon>Bacteria</taxon>
        <taxon>Pseudomonadati</taxon>
        <taxon>Bacteroidota</taxon>
        <taxon>Flavobacteriia</taxon>
        <taxon>Flavobacteriales</taxon>
        <taxon>Candidatus Walczuchella</taxon>
    </lineage>
</organism>
<proteinExistence type="inferred from homology"/>
<feature type="binding site" evidence="7">
    <location>
        <position position="295"/>
    </location>
    <ligand>
        <name>3-phosphoshikimate</name>
        <dbReference type="ChEBI" id="CHEBI:145989"/>
    </ligand>
</feature>
<dbReference type="Gene3D" id="3.65.10.10">
    <property type="entry name" value="Enolpyruvate transferase domain"/>
    <property type="match status" value="2"/>
</dbReference>
<dbReference type="InterPro" id="IPR013792">
    <property type="entry name" value="RNA3'P_cycl/enolpyr_Trfase_a/b"/>
</dbReference>
<dbReference type="PANTHER" id="PTHR21090:SF5">
    <property type="entry name" value="PENTAFUNCTIONAL AROM POLYPEPTIDE"/>
    <property type="match status" value="1"/>
</dbReference>
<dbReference type="HOGENOM" id="CLU_024321_0_0_10"/>
<feature type="binding site" evidence="7">
    <location>
        <position position="148"/>
    </location>
    <ligand>
        <name>phosphoenolpyruvate</name>
        <dbReference type="ChEBI" id="CHEBI:58702"/>
    </ligand>
</feature>
<evidence type="ECO:0000259" key="8">
    <source>
        <dbReference type="Pfam" id="PF00275"/>
    </source>
</evidence>
<comment type="function">
    <text evidence="7">Catalyzes the transfer of the enolpyruvyl moiety of phosphoenolpyruvate (PEP) to the 5-hydroxyl of shikimate-3-phosphate (S3P) to produce enolpyruvyl shikimate-3-phosphate and inorganic phosphate.</text>
</comment>
<keyword evidence="3 7" id="KW-0028">Amino-acid biosynthesis</keyword>
<reference evidence="9 10" key="1">
    <citation type="journal article" date="2014" name="Genome Biol. Evol.">
        <title>Genome sequence of "Candidatus Walczuchella monophlebidarum" the flavobacterial endosymbiont of Llaveia axin axin (Hemiptera: Coccoidea: Monophlebidae).</title>
        <authorList>
            <person name="Rosas-Perez T."/>
            <person name="Rosenblueth M."/>
            <person name="Rincon-Rosales R."/>
            <person name="Mora J."/>
            <person name="Martinez-Romero E."/>
        </authorList>
    </citation>
    <scope>NUCLEOTIDE SEQUENCE [LARGE SCALE GENOMIC DNA]</scope>
    <source>
        <strain evidence="9">FNIIJ</strain>
    </source>
</reference>
<dbReference type="GO" id="GO:0009423">
    <property type="term" value="P:chorismate biosynthetic process"/>
    <property type="evidence" value="ECO:0007669"/>
    <property type="project" value="UniProtKB-UniRule"/>
</dbReference>
<dbReference type="UniPathway" id="UPA00053">
    <property type="reaction ID" value="UER00089"/>
</dbReference>
<feature type="binding site" evidence="7">
    <location>
        <position position="147"/>
    </location>
    <ligand>
        <name>3-phosphoshikimate</name>
        <dbReference type="ChEBI" id="CHEBI:145989"/>
    </ligand>
</feature>
<evidence type="ECO:0000256" key="6">
    <source>
        <dbReference type="ARBA" id="ARBA00044633"/>
    </source>
</evidence>
<comment type="subunit">
    <text evidence="7">Monomer.</text>
</comment>
<dbReference type="PROSITE" id="PS00104">
    <property type="entry name" value="EPSP_SYNTHASE_1"/>
    <property type="match status" value="1"/>
</dbReference>
<dbReference type="GO" id="GO:0003866">
    <property type="term" value="F:3-phosphoshikimate 1-carboxyvinyltransferase activity"/>
    <property type="evidence" value="ECO:0007669"/>
    <property type="project" value="UniProtKB-UniRule"/>
</dbReference>
<dbReference type="OrthoDB" id="9809920at2"/>
<dbReference type="SUPFAM" id="SSF55205">
    <property type="entry name" value="EPT/RTPC-like"/>
    <property type="match status" value="1"/>
</dbReference>
<evidence type="ECO:0000256" key="2">
    <source>
        <dbReference type="ARBA" id="ARBA00009948"/>
    </source>
</evidence>
<keyword evidence="4 7" id="KW-0808">Transferase</keyword>
<gene>
    <name evidence="7 9" type="primary">aroA</name>
    <name evidence="9" type="ORF">FNIIJ_237</name>
</gene>
<feature type="binding site" evidence="7">
    <location>
        <position position="23"/>
    </location>
    <ligand>
        <name>3-phosphoshikimate</name>
        <dbReference type="ChEBI" id="CHEBI:145989"/>
    </ligand>
</feature>
<dbReference type="RefSeq" id="WP_038436230.1">
    <property type="nucleotide sequence ID" value="NZ_CP006873.1"/>
</dbReference>
<dbReference type="EMBL" id="CP006873">
    <property type="protein sequence ID" value="AID37497.1"/>
    <property type="molecule type" value="Genomic_DNA"/>
</dbReference>
<feature type="binding site" evidence="7">
    <location>
        <position position="326"/>
    </location>
    <ligand>
        <name>phosphoenolpyruvate</name>
        <dbReference type="ChEBI" id="CHEBI:58702"/>
    </ligand>
</feature>
<accession>A0A068DQH1</accession>
<sequence>MTYIELYKDESSLSGRLTIGGSKSESNRLLILKGLFPKNLNIENMSSAKDTKILHKALFGPNNVLYVQNAGTAMRFLTAYCTIQSNKTFTLIGSKRMHERPIGVLVQALRKLGANIDYLGTEGYPPLKIYGNKLIGGNLSVRADTSSQYISALMLIGAFFEKGLSLNLEKKITSKPYISMTIELLRKAGISVFWNNREVFISPATEPLASRKFFVESDWSSASYYYSLAAMSKQVDIQLSIYKKESLQGDQKLYEIYCNYFGVKTSFKENSLFLTKDPSRNLPEYFECDLNQCPDIAQTIAISCTGLKIKCLLTGLETLKIKETDRLQALQNELFKVGVRTYMTENSLEIFNFKNADGKPLIQTYNDHRMAMSFAPLALYRSMIIQNPNVVEKSYPNFWRDIKQLGFSLKRWSEPN</sequence>
<feature type="binding site" evidence="7">
    <location>
        <position position="174"/>
    </location>
    <ligand>
        <name>3-phosphoshikimate</name>
        <dbReference type="ChEBI" id="CHEBI:145989"/>
    </ligand>
</feature>
<feature type="binding site" evidence="7">
    <location>
        <position position="71"/>
    </location>
    <ligand>
        <name>phosphoenolpyruvate</name>
        <dbReference type="ChEBI" id="CHEBI:58702"/>
    </ligand>
</feature>
<comment type="similarity">
    <text evidence="2 7">Belongs to the EPSP synthase family.</text>
</comment>
<dbReference type="KEGG" id="elv:FNIIJ_237"/>
<feature type="binding site" evidence="7">
    <location>
        <position position="23"/>
    </location>
    <ligand>
        <name>phosphoenolpyruvate</name>
        <dbReference type="ChEBI" id="CHEBI:58702"/>
    </ligand>
</feature>
<keyword evidence="10" id="KW-1185">Reference proteome</keyword>
<evidence type="ECO:0000256" key="5">
    <source>
        <dbReference type="ARBA" id="ARBA00023141"/>
    </source>
</evidence>
<dbReference type="PANTHER" id="PTHR21090">
    <property type="entry name" value="AROM/DEHYDROQUINATE SYNTHASE"/>
    <property type="match status" value="1"/>
</dbReference>
<comment type="caution">
    <text evidence="7">Lacks conserved residue(s) required for the propagation of feature annotation.</text>
</comment>
<dbReference type="GO" id="GO:0005737">
    <property type="term" value="C:cytoplasm"/>
    <property type="evidence" value="ECO:0007669"/>
    <property type="project" value="UniProtKB-SubCell"/>
</dbReference>
<evidence type="ECO:0000313" key="10">
    <source>
        <dbReference type="Proteomes" id="UP000027148"/>
    </source>
</evidence>
<dbReference type="GO" id="GO:0008652">
    <property type="term" value="P:amino acid biosynthetic process"/>
    <property type="evidence" value="ECO:0007669"/>
    <property type="project" value="UniProtKB-KW"/>
</dbReference>
<name>A0A068DQH1_9FLAO</name>
<feature type="binding site" evidence="7">
    <location>
        <position position="393"/>
    </location>
    <ligand>
        <name>phosphoenolpyruvate</name>
        <dbReference type="ChEBI" id="CHEBI:58702"/>
    </ligand>
</feature>
<comment type="pathway">
    <text evidence="1 7">Metabolic intermediate biosynthesis; chorismate biosynthesis; chorismate from D-erythrose 4-phosphate and phosphoenolpyruvate: step 6/7.</text>
</comment>
<dbReference type="InterPro" id="IPR036968">
    <property type="entry name" value="Enolpyruvate_Tfrase_sf"/>
</dbReference>
<evidence type="ECO:0000256" key="3">
    <source>
        <dbReference type="ARBA" id="ARBA00022605"/>
    </source>
</evidence>
<comment type="subcellular location">
    <subcellularLocation>
        <location evidence="7">Cytoplasm</location>
    </subcellularLocation>
</comment>
<dbReference type="AlphaFoldDB" id="A0A068DQH1"/>
<comment type="catalytic activity">
    <reaction evidence="6">
        <text>3-phosphoshikimate + phosphoenolpyruvate = 5-O-(1-carboxyvinyl)-3-phosphoshikimate + phosphate</text>
        <dbReference type="Rhea" id="RHEA:21256"/>
        <dbReference type="ChEBI" id="CHEBI:43474"/>
        <dbReference type="ChEBI" id="CHEBI:57701"/>
        <dbReference type="ChEBI" id="CHEBI:58702"/>
        <dbReference type="ChEBI" id="CHEBI:145989"/>
        <dbReference type="EC" id="2.5.1.19"/>
    </reaction>
    <physiologicalReaction direction="left-to-right" evidence="6">
        <dbReference type="Rhea" id="RHEA:21257"/>
    </physiologicalReaction>
</comment>
<dbReference type="HAMAP" id="MF_00210">
    <property type="entry name" value="EPSP_synth"/>
    <property type="match status" value="1"/>
</dbReference>
<dbReference type="InterPro" id="IPR023193">
    <property type="entry name" value="EPSP_synthase_CS"/>
</dbReference>
<feature type="binding site" evidence="7">
    <location>
        <position position="24"/>
    </location>
    <ligand>
        <name>3-phosphoshikimate</name>
        <dbReference type="ChEBI" id="CHEBI:145989"/>
    </ligand>
</feature>
<keyword evidence="5 7" id="KW-0057">Aromatic amino acid biosynthesis</keyword>
<dbReference type="EC" id="2.5.1.19" evidence="7"/>
<feature type="binding site" evidence="7">
    <location>
        <position position="369"/>
    </location>
    <ligand>
        <name>phosphoenolpyruvate</name>
        <dbReference type="ChEBI" id="CHEBI:58702"/>
    </ligand>
</feature>
<feature type="binding site" evidence="7">
    <location>
        <position position="146"/>
    </location>
    <ligand>
        <name>3-phosphoshikimate</name>
        <dbReference type="ChEBI" id="CHEBI:145989"/>
    </ligand>
</feature>
<feature type="binding site" evidence="7">
    <location>
        <position position="322"/>
    </location>
    <ligand>
        <name>3-phosphoshikimate</name>
        <dbReference type="ChEBI" id="CHEBI:145989"/>
    </ligand>
</feature>
<evidence type="ECO:0000256" key="7">
    <source>
        <dbReference type="HAMAP-Rule" id="MF_00210"/>
    </source>
</evidence>
<evidence type="ECO:0000256" key="1">
    <source>
        <dbReference type="ARBA" id="ARBA00004811"/>
    </source>
</evidence>
<dbReference type="InterPro" id="IPR006264">
    <property type="entry name" value="EPSP_synthase"/>
</dbReference>
<feature type="binding site" evidence="7">
    <location>
        <position position="28"/>
    </location>
    <ligand>
        <name>3-phosphoshikimate</name>
        <dbReference type="ChEBI" id="CHEBI:145989"/>
    </ligand>
</feature>
<feature type="active site" description="Proton acceptor" evidence="7">
    <location>
        <position position="295"/>
    </location>
</feature>
<dbReference type="STRING" id="1415657.FNIIJ_237"/>
<dbReference type="GO" id="GO:0009073">
    <property type="term" value="P:aromatic amino acid family biosynthetic process"/>
    <property type="evidence" value="ECO:0007669"/>
    <property type="project" value="UniProtKB-KW"/>
</dbReference>
<keyword evidence="7" id="KW-0963">Cytoplasm</keyword>
<evidence type="ECO:0000313" key="9">
    <source>
        <dbReference type="EMBL" id="AID37497.1"/>
    </source>
</evidence>
<dbReference type="Pfam" id="PF00275">
    <property type="entry name" value="EPSP_synthase"/>
    <property type="match status" value="1"/>
</dbReference>
<feature type="binding site" evidence="7">
    <location>
        <position position="148"/>
    </location>
    <ligand>
        <name>3-phosphoshikimate</name>
        <dbReference type="ChEBI" id="CHEBI:145989"/>
    </ligand>
</feature>
<dbReference type="Proteomes" id="UP000027148">
    <property type="component" value="Chromosome"/>
</dbReference>
<protein>
    <recommendedName>
        <fullName evidence="7">3-phosphoshikimate 1-carboxyvinyltransferase</fullName>
        <ecNumber evidence="7">2.5.1.19</ecNumber>
    </recommendedName>
    <alternativeName>
        <fullName evidence="7">5-enolpyruvylshikimate-3-phosphate synthase</fullName>
        <shortName evidence="7">EPSP synthase</shortName>
        <shortName evidence="7">EPSPS</shortName>
    </alternativeName>
</protein>